<dbReference type="InterPro" id="IPR016181">
    <property type="entry name" value="Acyl_CoA_acyltransferase"/>
</dbReference>
<dbReference type="PROSITE" id="PS51186">
    <property type="entry name" value="GNAT"/>
    <property type="match status" value="1"/>
</dbReference>
<comment type="caution">
    <text evidence="7">The sequence shown here is derived from an EMBL/GenBank/DDBJ whole genome shotgun (WGS) entry which is preliminary data.</text>
</comment>
<evidence type="ECO:0000313" key="7">
    <source>
        <dbReference type="EMBL" id="GAA5197176.1"/>
    </source>
</evidence>
<sequence length="189" mass="20706">MADEAAEAPPADVSLRPLVAEDLPRVAEWLAEPHVAAWWKEPSEFAAVRDRYLPCVTGEDPTEIFVIEVKARPAGLIQRYLIADDPDWARAMAVAPVPVDRAAGIDYLIGNPALTGRGIGSVTIAIFTDRTFRRYPRAEAVTAAVQQANRPSWRALERAGFVRVWAGQLDSDDPSDAGPAYVYAKRRPA</sequence>
<dbReference type="Pfam" id="PF13523">
    <property type="entry name" value="Acetyltransf_8"/>
    <property type="match status" value="1"/>
</dbReference>
<dbReference type="SUPFAM" id="SSF55729">
    <property type="entry name" value="Acyl-CoA N-acyltransferases (Nat)"/>
    <property type="match status" value="1"/>
</dbReference>
<accession>A0ABP9SK05</accession>
<dbReference type="InterPro" id="IPR019432">
    <property type="entry name" value="Acyltransferase_MbtK/IucB-like"/>
</dbReference>
<evidence type="ECO:0000256" key="5">
    <source>
        <dbReference type="ARBA" id="ARBA00031122"/>
    </source>
</evidence>
<protein>
    <recommendedName>
        <fullName evidence="3">Lysine N-acyltransferase MbtK</fullName>
    </recommendedName>
    <alternativeName>
        <fullName evidence="5">Mycobactin synthase protein K</fullName>
    </alternativeName>
</protein>
<name>A0ABP9SK05_9ACTN</name>
<dbReference type="SMART" id="SM01006">
    <property type="entry name" value="AlcB"/>
    <property type="match status" value="1"/>
</dbReference>
<dbReference type="EMBL" id="BAABJQ010000029">
    <property type="protein sequence ID" value="GAA5197176.1"/>
    <property type="molecule type" value="Genomic_DNA"/>
</dbReference>
<evidence type="ECO:0000256" key="1">
    <source>
        <dbReference type="ARBA" id="ARBA00003818"/>
    </source>
</evidence>
<dbReference type="InterPro" id="IPR000182">
    <property type="entry name" value="GNAT_dom"/>
</dbReference>
<evidence type="ECO:0000256" key="2">
    <source>
        <dbReference type="ARBA" id="ARBA00005102"/>
    </source>
</evidence>
<gene>
    <name evidence="7" type="ORF">GCM10023322_67810</name>
</gene>
<comment type="function">
    <text evidence="1">Acyltransferase required for the direct transfer of medium- to long-chain fatty acyl moieties from a carrier protein (MbtL) on to the epsilon-amino group of lysine residue in the mycobactin core.</text>
</comment>
<evidence type="ECO:0000256" key="4">
    <source>
        <dbReference type="ARBA" id="ARBA00023251"/>
    </source>
</evidence>
<dbReference type="PANTHER" id="PTHR31438">
    <property type="entry name" value="LYSINE N-ACYLTRANSFERASE C17G9.06C-RELATED"/>
    <property type="match status" value="1"/>
</dbReference>
<evidence type="ECO:0000256" key="3">
    <source>
        <dbReference type="ARBA" id="ARBA00020586"/>
    </source>
</evidence>
<feature type="domain" description="N-acetyltransferase" evidence="6">
    <location>
        <begin position="13"/>
        <end position="188"/>
    </location>
</feature>
<evidence type="ECO:0000313" key="8">
    <source>
        <dbReference type="Proteomes" id="UP001501570"/>
    </source>
</evidence>
<proteinExistence type="predicted"/>
<evidence type="ECO:0000259" key="6">
    <source>
        <dbReference type="PROSITE" id="PS51186"/>
    </source>
</evidence>
<reference evidence="8" key="1">
    <citation type="journal article" date="2019" name="Int. J. Syst. Evol. Microbiol.">
        <title>The Global Catalogue of Microorganisms (GCM) 10K type strain sequencing project: providing services to taxonomists for standard genome sequencing and annotation.</title>
        <authorList>
            <consortium name="The Broad Institute Genomics Platform"/>
            <consortium name="The Broad Institute Genome Sequencing Center for Infectious Disease"/>
            <person name="Wu L."/>
            <person name="Ma J."/>
        </authorList>
    </citation>
    <scope>NUCLEOTIDE SEQUENCE [LARGE SCALE GENOMIC DNA]</scope>
    <source>
        <strain evidence="8">JCM 18304</strain>
    </source>
</reference>
<dbReference type="PANTHER" id="PTHR31438:SF1">
    <property type="entry name" value="LYSINE N-ACYLTRANSFERASE C17G9.06C-RELATED"/>
    <property type="match status" value="1"/>
</dbReference>
<keyword evidence="4" id="KW-0046">Antibiotic resistance</keyword>
<dbReference type="Gene3D" id="3.40.630.30">
    <property type="match status" value="1"/>
</dbReference>
<organism evidence="7 8">
    <name type="scientific">Rugosimonospora acidiphila</name>
    <dbReference type="NCBI Taxonomy" id="556531"/>
    <lineage>
        <taxon>Bacteria</taxon>
        <taxon>Bacillati</taxon>
        <taxon>Actinomycetota</taxon>
        <taxon>Actinomycetes</taxon>
        <taxon>Micromonosporales</taxon>
        <taxon>Micromonosporaceae</taxon>
        <taxon>Rugosimonospora</taxon>
    </lineage>
</organism>
<keyword evidence="8" id="KW-1185">Reference proteome</keyword>
<comment type="pathway">
    <text evidence="2">Siderophore biosynthesis; mycobactin biosynthesis.</text>
</comment>
<dbReference type="RefSeq" id="WP_345636648.1">
    <property type="nucleotide sequence ID" value="NZ_BAABJQ010000029.1"/>
</dbReference>
<dbReference type="Proteomes" id="UP001501570">
    <property type="component" value="Unassembled WGS sequence"/>
</dbReference>